<evidence type="ECO:0000256" key="1">
    <source>
        <dbReference type="SAM" id="MobiDB-lite"/>
    </source>
</evidence>
<organism evidence="2 3">
    <name type="scientific">Rhizobium freirei PRF 81</name>
    <dbReference type="NCBI Taxonomy" id="363754"/>
    <lineage>
        <taxon>Bacteria</taxon>
        <taxon>Pseudomonadati</taxon>
        <taxon>Pseudomonadota</taxon>
        <taxon>Alphaproteobacteria</taxon>
        <taxon>Hyphomicrobiales</taxon>
        <taxon>Rhizobiaceae</taxon>
        <taxon>Rhizobium/Agrobacterium group</taxon>
        <taxon>Rhizobium</taxon>
    </lineage>
</organism>
<comment type="caution">
    <text evidence="2">The sequence shown here is derived from an EMBL/GenBank/DDBJ whole genome shotgun (WGS) entry which is preliminary data.</text>
</comment>
<proteinExistence type="predicted"/>
<sequence length="85" mass="9571">MAGCAGHLAAARERGIEEQLLAELGNRAQRRLVVIAVRGSTIRGRLARHADSRTREREARERDERQETVVDLQGHSPSPLWLYEA</sequence>
<name>N6V0N7_9HYPH</name>
<gene>
    <name evidence="2" type="ORF">RHSP_28309</name>
</gene>
<dbReference type="AlphaFoldDB" id="N6V0N7"/>
<accession>N6V0N7</accession>
<keyword evidence="3" id="KW-1185">Reference proteome</keyword>
<dbReference type="Proteomes" id="UP000012429">
    <property type="component" value="Unassembled WGS sequence"/>
</dbReference>
<reference evidence="2 3" key="1">
    <citation type="journal article" date="2012" name="BMC Genomics">
        <title>Genomic basis of broad host range and environmental adaptability of Rhizobium tropici CIAT 899 and Rhizobium sp. PRF 81 which are used in inoculants for common bean (Phaseolus vulgaris L.).</title>
        <authorList>
            <person name="Ormeno-Orrillo E."/>
            <person name="Menna P."/>
            <person name="Almeida L.G."/>
            <person name="Ollero F.J."/>
            <person name="Nicolas M.F."/>
            <person name="Pains Rodrigues E."/>
            <person name="Shigueyoshi Nakatani A."/>
            <person name="Silva Batista J.S."/>
            <person name="Oliveira Chueire L.M."/>
            <person name="Souza R.C."/>
            <person name="Ribeiro Vasconcelos A.T."/>
            <person name="Megias M."/>
            <person name="Hungria M."/>
            <person name="Martinez-Romero E."/>
        </authorList>
    </citation>
    <scope>NUCLEOTIDE SEQUENCE [LARGE SCALE GENOMIC DNA]</scope>
    <source>
        <strain evidence="2 3">PRF 81</strain>
    </source>
</reference>
<dbReference type="EMBL" id="AQHN01000056">
    <property type="protein sequence ID" value="ENN87455.1"/>
    <property type="molecule type" value="Genomic_DNA"/>
</dbReference>
<feature type="region of interest" description="Disordered" evidence="1">
    <location>
        <begin position="47"/>
        <end position="85"/>
    </location>
</feature>
<evidence type="ECO:0000313" key="3">
    <source>
        <dbReference type="Proteomes" id="UP000012429"/>
    </source>
</evidence>
<protein>
    <submittedName>
        <fullName evidence="2">Uncharacterized protein</fullName>
    </submittedName>
</protein>
<feature type="compositionally biased region" description="Basic and acidic residues" evidence="1">
    <location>
        <begin position="48"/>
        <end position="68"/>
    </location>
</feature>
<evidence type="ECO:0000313" key="2">
    <source>
        <dbReference type="EMBL" id="ENN87455.1"/>
    </source>
</evidence>